<keyword evidence="3" id="KW-0067">ATP-binding</keyword>
<dbReference type="InParanoid" id="B8CBI6"/>
<feature type="non-terminal residue" evidence="5">
    <location>
        <position position="83"/>
    </location>
</feature>
<keyword evidence="1" id="KW-0547">Nucleotide-binding</keyword>
<dbReference type="EMBL" id="CM000648">
    <property type="protein sequence ID" value="EED89325.1"/>
    <property type="molecule type" value="Genomic_DNA"/>
</dbReference>
<reference evidence="5 6" key="1">
    <citation type="journal article" date="2004" name="Science">
        <title>The genome of the diatom Thalassiosira pseudonana: ecology, evolution, and metabolism.</title>
        <authorList>
            <person name="Armbrust E.V."/>
            <person name="Berges J.A."/>
            <person name="Bowler C."/>
            <person name="Green B.R."/>
            <person name="Martinez D."/>
            <person name="Putnam N.H."/>
            <person name="Zhou S."/>
            <person name="Allen A.E."/>
            <person name="Apt K.E."/>
            <person name="Bechner M."/>
            <person name="Brzezinski M.A."/>
            <person name="Chaal B.K."/>
            <person name="Chiovitti A."/>
            <person name="Davis A.K."/>
            <person name="Demarest M.S."/>
            <person name="Detter J.C."/>
            <person name="Glavina T."/>
            <person name="Goodstein D."/>
            <person name="Hadi M.Z."/>
            <person name="Hellsten U."/>
            <person name="Hildebrand M."/>
            <person name="Jenkins B.D."/>
            <person name="Jurka J."/>
            <person name="Kapitonov V.V."/>
            <person name="Kroger N."/>
            <person name="Lau W.W."/>
            <person name="Lane T.W."/>
            <person name="Larimer F.W."/>
            <person name="Lippmeier J.C."/>
            <person name="Lucas S."/>
            <person name="Medina M."/>
            <person name="Montsant A."/>
            <person name="Obornik M."/>
            <person name="Parker M.S."/>
            <person name="Palenik B."/>
            <person name="Pazour G.J."/>
            <person name="Richardson P.M."/>
            <person name="Rynearson T.A."/>
            <person name="Saito M.A."/>
            <person name="Schwartz D.C."/>
            <person name="Thamatrakoln K."/>
            <person name="Valentin K."/>
            <person name="Vardi A."/>
            <person name="Wilkerson F.P."/>
            <person name="Rokhsar D.S."/>
        </authorList>
    </citation>
    <scope>NUCLEOTIDE SEQUENCE [LARGE SCALE GENOMIC DNA]</scope>
    <source>
        <strain evidence="5 6">CCMP1335</strain>
    </source>
</reference>
<evidence type="ECO:0000256" key="2">
    <source>
        <dbReference type="ARBA" id="ARBA00022801"/>
    </source>
</evidence>
<dbReference type="GeneID" id="7446947"/>
<accession>B8CBI6</accession>
<evidence type="ECO:0000259" key="4">
    <source>
        <dbReference type="Pfam" id="PF00271"/>
    </source>
</evidence>
<evidence type="ECO:0000313" key="5">
    <source>
        <dbReference type="EMBL" id="EED89325.1"/>
    </source>
</evidence>
<dbReference type="Pfam" id="PF00271">
    <property type="entry name" value="Helicase_C"/>
    <property type="match status" value="1"/>
</dbReference>
<evidence type="ECO:0000256" key="1">
    <source>
        <dbReference type="ARBA" id="ARBA00022741"/>
    </source>
</evidence>
<dbReference type="OMA" id="TVDERMY"/>
<evidence type="ECO:0000256" key="3">
    <source>
        <dbReference type="ARBA" id="ARBA00022840"/>
    </source>
</evidence>
<protein>
    <recommendedName>
        <fullName evidence="4">Helicase C-terminal domain-containing protein</fullName>
    </recommendedName>
</protein>
<dbReference type="AlphaFoldDB" id="B8CBI6"/>
<dbReference type="PaxDb" id="35128-Thaps37158"/>
<dbReference type="Proteomes" id="UP000001449">
    <property type="component" value="Chromosome 13"/>
</dbReference>
<proteinExistence type="predicted"/>
<dbReference type="InterPro" id="IPR001650">
    <property type="entry name" value="Helicase_C-like"/>
</dbReference>
<feature type="domain" description="Helicase C-terminal" evidence="4">
    <location>
        <begin position="3"/>
        <end position="63"/>
    </location>
</feature>
<dbReference type="eggNOG" id="KOG1001">
    <property type="taxonomic scope" value="Eukaryota"/>
</dbReference>
<dbReference type="KEGG" id="tps:THAPSDRAFT_37158"/>
<dbReference type="PANTHER" id="PTHR45626:SF22">
    <property type="entry name" value="DNA REPAIR PROTEIN RAD5"/>
    <property type="match status" value="1"/>
</dbReference>
<dbReference type="Gene3D" id="3.40.50.300">
    <property type="entry name" value="P-loop containing nucleotide triphosphate hydrolases"/>
    <property type="match status" value="1"/>
</dbReference>
<dbReference type="InterPro" id="IPR027417">
    <property type="entry name" value="P-loop_NTPase"/>
</dbReference>
<dbReference type="STRING" id="35128.B8CBI6"/>
<dbReference type="SUPFAM" id="SSF52540">
    <property type="entry name" value="P-loop containing nucleoside triphosphate hydrolases"/>
    <property type="match status" value="1"/>
</dbReference>
<sequence length="83" mass="8714">MSRAITDFTTGEVSILLLSAQAKASGANLQCATNVVLLDPAGSSAEHGATLEQQAIGRAVRMGQENAVKVVRFLVKDSIEEDL</sequence>
<evidence type="ECO:0000313" key="6">
    <source>
        <dbReference type="Proteomes" id="UP000001449"/>
    </source>
</evidence>
<organism evidence="5 6">
    <name type="scientific">Thalassiosira pseudonana</name>
    <name type="common">Marine diatom</name>
    <name type="synonym">Cyclotella nana</name>
    <dbReference type="NCBI Taxonomy" id="35128"/>
    <lineage>
        <taxon>Eukaryota</taxon>
        <taxon>Sar</taxon>
        <taxon>Stramenopiles</taxon>
        <taxon>Ochrophyta</taxon>
        <taxon>Bacillariophyta</taxon>
        <taxon>Coscinodiscophyceae</taxon>
        <taxon>Thalassiosirophycidae</taxon>
        <taxon>Thalassiosirales</taxon>
        <taxon>Thalassiosiraceae</taxon>
        <taxon>Thalassiosira</taxon>
    </lineage>
</organism>
<dbReference type="InterPro" id="IPR050628">
    <property type="entry name" value="SNF2_RAD54_helicase_TF"/>
</dbReference>
<dbReference type="GO" id="GO:0016787">
    <property type="term" value="F:hydrolase activity"/>
    <property type="evidence" value="ECO:0007669"/>
    <property type="project" value="UniProtKB-KW"/>
</dbReference>
<dbReference type="PANTHER" id="PTHR45626">
    <property type="entry name" value="TRANSCRIPTION TERMINATION FACTOR 2-RELATED"/>
    <property type="match status" value="1"/>
</dbReference>
<dbReference type="HOGENOM" id="CLU_000315_30_3_1"/>
<keyword evidence="6" id="KW-1185">Reference proteome</keyword>
<keyword evidence="2" id="KW-0378">Hydrolase</keyword>
<name>B8CBI6_THAPS</name>
<dbReference type="RefSeq" id="XP_002293589.1">
    <property type="nucleotide sequence ID" value="XM_002293553.1"/>
</dbReference>
<gene>
    <name evidence="5" type="ORF">THAPSDRAFT_37158</name>
</gene>
<reference evidence="5 6" key="2">
    <citation type="journal article" date="2008" name="Nature">
        <title>The Phaeodactylum genome reveals the evolutionary history of diatom genomes.</title>
        <authorList>
            <person name="Bowler C."/>
            <person name="Allen A.E."/>
            <person name="Badger J.H."/>
            <person name="Grimwood J."/>
            <person name="Jabbari K."/>
            <person name="Kuo A."/>
            <person name="Maheswari U."/>
            <person name="Martens C."/>
            <person name="Maumus F."/>
            <person name="Otillar R.P."/>
            <person name="Rayko E."/>
            <person name="Salamov A."/>
            <person name="Vandepoele K."/>
            <person name="Beszteri B."/>
            <person name="Gruber A."/>
            <person name="Heijde M."/>
            <person name="Katinka M."/>
            <person name="Mock T."/>
            <person name="Valentin K."/>
            <person name="Verret F."/>
            <person name="Berges J.A."/>
            <person name="Brownlee C."/>
            <person name="Cadoret J.P."/>
            <person name="Chiovitti A."/>
            <person name="Choi C.J."/>
            <person name="Coesel S."/>
            <person name="De Martino A."/>
            <person name="Detter J.C."/>
            <person name="Durkin C."/>
            <person name="Falciatore A."/>
            <person name="Fournet J."/>
            <person name="Haruta M."/>
            <person name="Huysman M.J."/>
            <person name="Jenkins B.D."/>
            <person name="Jiroutova K."/>
            <person name="Jorgensen R.E."/>
            <person name="Joubert Y."/>
            <person name="Kaplan A."/>
            <person name="Kroger N."/>
            <person name="Kroth P.G."/>
            <person name="La Roche J."/>
            <person name="Lindquist E."/>
            <person name="Lommer M."/>
            <person name="Martin-Jezequel V."/>
            <person name="Lopez P.J."/>
            <person name="Lucas S."/>
            <person name="Mangogna M."/>
            <person name="McGinnis K."/>
            <person name="Medlin L.K."/>
            <person name="Montsant A."/>
            <person name="Oudot-Le Secq M.P."/>
            <person name="Napoli C."/>
            <person name="Obornik M."/>
            <person name="Parker M.S."/>
            <person name="Petit J.L."/>
            <person name="Porcel B.M."/>
            <person name="Poulsen N."/>
            <person name="Robison M."/>
            <person name="Rychlewski L."/>
            <person name="Rynearson T.A."/>
            <person name="Schmutz J."/>
            <person name="Shapiro H."/>
            <person name="Siaut M."/>
            <person name="Stanley M."/>
            <person name="Sussman M.R."/>
            <person name="Taylor A.R."/>
            <person name="Vardi A."/>
            <person name="von Dassow P."/>
            <person name="Vyverman W."/>
            <person name="Willis A."/>
            <person name="Wyrwicz L.S."/>
            <person name="Rokhsar D.S."/>
            <person name="Weissenbach J."/>
            <person name="Armbrust E.V."/>
            <person name="Green B.R."/>
            <person name="Van de Peer Y."/>
            <person name="Grigoriev I.V."/>
        </authorList>
    </citation>
    <scope>NUCLEOTIDE SEQUENCE [LARGE SCALE GENOMIC DNA]</scope>
    <source>
        <strain evidence="5 6">CCMP1335</strain>
    </source>
</reference>
<dbReference type="GO" id="GO:0005524">
    <property type="term" value="F:ATP binding"/>
    <property type="evidence" value="ECO:0007669"/>
    <property type="project" value="UniProtKB-KW"/>
</dbReference>